<proteinExistence type="predicted"/>
<dbReference type="AlphaFoldDB" id="A0A7C2RN96"/>
<sequence>MIGNDVVDLKAAAKESNWRRKGFLEKVFTARERETLSSFEDQHLMVWLLWSMKEAAYKARQREFGLSRSLNWHSLACRIEKITSEKASGEVRIGGISYFTDSDITSERVHTSAGNQKNIPFKNEVFEASSEAVKKELLRCTANFLSLPVKELSFRKNSYGVPCISSDNRKIFDQFSFSDHGRFAAFSLSLRYS</sequence>
<dbReference type="Pfam" id="PF01648">
    <property type="entry name" value="ACPS"/>
    <property type="match status" value="1"/>
</dbReference>
<gene>
    <name evidence="3" type="ORF">ENO10_06305</name>
</gene>
<dbReference type="InterPro" id="IPR037143">
    <property type="entry name" value="4-PPantetheinyl_Trfase_dom_sf"/>
</dbReference>
<dbReference type="SUPFAM" id="SSF56214">
    <property type="entry name" value="4'-phosphopantetheinyl transferase"/>
    <property type="match status" value="1"/>
</dbReference>
<reference evidence="3" key="1">
    <citation type="journal article" date="2020" name="mSystems">
        <title>Genome- and Community-Level Interaction Insights into Carbon Utilization and Element Cycling Functions of Hydrothermarchaeota in Hydrothermal Sediment.</title>
        <authorList>
            <person name="Zhou Z."/>
            <person name="Liu Y."/>
            <person name="Xu W."/>
            <person name="Pan J."/>
            <person name="Luo Z.H."/>
            <person name="Li M."/>
        </authorList>
    </citation>
    <scope>NUCLEOTIDE SEQUENCE [LARGE SCALE GENOMIC DNA]</scope>
    <source>
        <strain evidence="3">SpSt-1235</strain>
    </source>
</reference>
<dbReference type="Proteomes" id="UP000885753">
    <property type="component" value="Unassembled WGS sequence"/>
</dbReference>
<evidence type="ECO:0000313" key="3">
    <source>
        <dbReference type="EMBL" id="HER40816.1"/>
    </source>
</evidence>
<dbReference type="EMBL" id="DSEE01000458">
    <property type="protein sequence ID" value="HER40816.1"/>
    <property type="molecule type" value="Genomic_DNA"/>
</dbReference>
<feature type="domain" description="4'-phosphopantetheinyl transferase" evidence="2">
    <location>
        <begin position="2"/>
        <end position="92"/>
    </location>
</feature>
<accession>A0A7C2RN96</accession>
<dbReference type="GO" id="GO:0000287">
    <property type="term" value="F:magnesium ion binding"/>
    <property type="evidence" value="ECO:0007669"/>
    <property type="project" value="InterPro"/>
</dbReference>
<organism evidence="3">
    <name type="scientific">Salinimicrobium catena</name>
    <dbReference type="NCBI Taxonomy" id="390640"/>
    <lineage>
        <taxon>Bacteria</taxon>
        <taxon>Pseudomonadati</taxon>
        <taxon>Bacteroidota</taxon>
        <taxon>Flavobacteriia</taxon>
        <taxon>Flavobacteriales</taxon>
        <taxon>Flavobacteriaceae</taxon>
        <taxon>Salinimicrobium</taxon>
    </lineage>
</organism>
<name>A0A7C2RN96_9FLAO</name>
<comment type="caution">
    <text evidence="3">The sequence shown here is derived from an EMBL/GenBank/DDBJ whole genome shotgun (WGS) entry which is preliminary data.</text>
</comment>
<evidence type="ECO:0000256" key="1">
    <source>
        <dbReference type="ARBA" id="ARBA00022679"/>
    </source>
</evidence>
<dbReference type="InterPro" id="IPR008278">
    <property type="entry name" value="4-PPantetheinyl_Trfase_dom"/>
</dbReference>
<protein>
    <submittedName>
        <fullName evidence="3">4-phosphopantetheinyl transferase family protein</fullName>
    </submittedName>
</protein>
<dbReference type="GO" id="GO:0008897">
    <property type="term" value="F:holo-[acyl-carrier-protein] synthase activity"/>
    <property type="evidence" value="ECO:0007669"/>
    <property type="project" value="InterPro"/>
</dbReference>
<dbReference type="Gene3D" id="3.90.470.20">
    <property type="entry name" value="4'-phosphopantetheinyl transferase domain"/>
    <property type="match status" value="1"/>
</dbReference>
<keyword evidence="1 3" id="KW-0808">Transferase</keyword>
<evidence type="ECO:0000259" key="2">
    <source>
        <dbReference type="Pfam" id="PF01648"/>
    </source>
</evidence>